<reference evidence="9 10" key="1">
    <citation type="submission" date="2020-05" db="EMBL/GenBank/DDBJ databases">
        <title>Vigna angularis (adzuki bean) Var. LongXiaoDou No. 4 denovo assembly.</title>
        <authorList>
            <person name="Xiang H."/>
        </authorList>
    </citation>
    <scope>NUCLEOTIDE SEQUENCE [LARGE SCALE GENOMIC DNA]</scope>
    <source>
        <tissue evidence="9">Leaf</tissue>
    </source>
</reference>
<dbReference type="InterPro" id="IPR026961">
    <property type="entry name" value="PGG_dom"/>
</dbReference>
<proteinExistence type="predicted"/>
<feature type="transmembrane region" description="Helical" evidence="7">
    <location>
        <begin position="107"/>
        <end position="126"/>
    </location>
</feature>
<dbReference type="AlphaFoldDB" id="A0A8T0KQ94"/>
<evidence type="ECO:0000259" key="8">
    <source>
        <dbReference type="Pfam" id="PF13962"/>
    </source>
</evidence>
<evidence type="ECO:0000313" key="10">
    <source>
        <dbReference type="Proteomes" id="UP000743370"/>
    </source>
</evidence>
<evidence type="ECO:0000256" key="3">
    <source>
        <dbReference type="ARBA" id="ARBA00022737"/>
    </source>
</evidence>
<organism evidence="9 10">
    <name type="scientific">Phaseolus angularis</name>
    <name type="common">Azuki bean</name>
    <name type="synonym">Vigna angularis</name>
    <dbReference type="NCBI Taxonomy" id="3914"/>
    <lineage>
        <taxon>Eukaryota</taxon>
        <taxon>Viridiplantae</taxon>
        <taxon>Streptophyta</taxon>
        <taxon>Embryophyta</taxon>
        <taxon>Tracheophyta</taxon>
        <taxon>Spermatophyta</taxon>
        <taxon>Magnoliopsida</taxon>
        <taxon>eudicotyledons</taxon>
        <taxon>Gunneridae</taxon>
        <taxon>Pentapetalae</taxon>
        <taxon>rosids</taxon>
        <taxon>fabids</taxon>
        <taxon>Fabales</taxon>
        <taxon>Fabaceae</taxon>
        <taxon>Papilionoideae</taxon>
        <taxon>50 kb inversion clade</taxon>
        <taxon>NPAAA clade</taxon>
        <taxon>indigoferoid/millettioid clade</taxon>
        <taxon>Phaseoleae</taxon>
        <taxon>Vigna</taxon>
    </lineage>
</organism>
<keyword evidence="5" id="KW-0040">ANK repeat</keyword>
<evidence type="ECO:0000256" key="1">
    <source>
        <dbReference type="ARBA" id="ARBA00004141"/>
    </source>
</evidence>
<dbReference type="GO" id="GO:0005886">
    <property type="term" value="C:plasma membrane"/>
    <property type="evidence" value="ECO:0007669"/>
    <property type="project" value="TreeGrafter"/>
</dbReference>
<evidence type="ECO:0000256" key="5">
    <source>
        <dbReference type="ARBA" id="ARBA00023043"/>
    </source>
</evidence>
<comment type="caution">
    <text evidence="9">The sequence shown here is derived from an EMBL/GenBank/DDBJ whole genome shotgun (WGS) entry which is preliminary data.</text>
</comment>
<dbReference type="PANTHER" id="PTHR24186">
    <property type="entry name" value="PROTEIN PHOSPHATASE 1 REGULATORY SUBUNIT"/>
    <property type="match status" value="1"/>
</dbReference>
<feature type="transmembrane region" description="Helical" evidence="7">
    <location>
        <begin position="76"/>
        <end position="95"/>
    </location>
</feature>
<sequence>MKSTKMGLLPCTWPLPMAMFRDSRNDVRNILVTVAALMITATYQAVLSPPGGVWQEDTEQYSAGKSIVATKSKGTFLLFILGNSIGYCTSFHMIIWLTSGFPLRYPLLWLLFFMSFNYSASMLSLIPSGDMISYWVALLLIMSGWFASLVNDLLRRLHFRGEK</sequence>
<keyword evidence="2 7" id="KW-0812">Transmembrane</keyword>
<feature type="transmembrane region" description="Helical" evidence="7">
    <location>
        <begin position="132"/>
        <end position="154"/>
    </location>
</feature>
<feature type="transmembrane region" description="Helical" evidence="7">
    <location>
        <begin position="27"/>
        <end position="46"/>
    </location>
</feature>
<accession>A0A8T0KQ94</accession>
<dbReference type="Pfam" id="PF13962">
    <property type="entry name" value="PGG"/>
    <property type="match status" value="1"/>
</dbReference>
<evidence type="ECO:0000256" key="4">
    <source>
        <dbReference type="ARBA" id="ARBA00022989"/>
    </source>
</evidence>
<gene>
    <name evidence="9" type="ORF">HKW66_Vig0196720</name>
</gene>
<comment type="subcellular location">
    <subcellularLocation>
        <location evidence="1">Membrane</location>
        <topology evidence="1">Multi-pass membrane protein</topology>
    </subcellularLocation>
</comment>
<evidence type="ECO:0000313" key="9">
    <source>
        <dbReference type="EMBL" id="KAG2401292.1"/>
    </source>
</evidence>
<name>A0A8T0KQ94_PHAAN</name>
<keyword evidence="4 7" id="KW-1133">Transmembrane helix</keyword>
<evidence type="ECO:0000256" key="2">
    <source>
        <dbReference type="ARBA" id="ARBA00022692"/>
    </source>
</evidence>
<evidence type="ECO:0000256" key="7">
    <source>
        <dbReference type="SAM" id="Phobius"/>
    </source>
</evidence>
<keyword evidence="3" id="KW-0677">Repeat</keyword>
<keyword evidence="6 7" id="KW-0472">Membrane</keyword>
<dbReference type="Proteomes" id="UP000743370">
    <property type="component" value="Unassembled WGS sequence"/>
</dbReference>
<dbReference type="PANTHER" id="PTHR24186:SF56">
    <property type="entry name" value="PGG DOMAIN-CONTAINING PROTEIN"/>
    <property type="match status" value="1"/>
</dbReference>
<dbReference type="EMBL" id="JABFOF010000003">
    <property type="protein sequence ID" value="KAG2401292.1"/>
    <property type="molecule type" value="Genomic_DNA"/>
</dbReference>
<evidence type="ECO:0000256" key="6">
    <source>
        <dbReference type="ARBA" id="ARBA00023136"/>
    </source>
</evidence>
<protein>
    <recommendedName>
        <fullName evidence="8">PGG domain-containing protein</fullName>
    </recommendedName>
</protein>
<feature type="domain" description="PGG" evidence="8">
    <location>
        <begin position="25"/>
        <end position="118"/>
    </location>
</feature>